<dbReference type="EMBL" id="JBHSBB010000007">
    <property type="protein sequence ID" value="MFC4031351.1"/>
    <property type="molecule type" value="Genomic_DNA"/>
</dbReference>
<dbReference type="PANTHER" id="PTHR36529">
    <property type="entry name" value="SLL1095 PROTEIN"/>
    <property type="match status" value="1"/>
</dbReference>
<evidence type="ECO:0000313" key="1">
    <source>
        <dbReference type="EMBL" id="MFC4031351.1"/>
    </source>
</evidence>
<reference evidence="2" key="1">
    <citation type="journal article" date="2019" name="Int. J. Syst. Evol. Microbiol.">
        <title>The Global Catalogue of Microorganisms (GCM) 10K type strain sequencing project: providing services to taxonomists for standard genome sequencing and annotation.</title>
        <authorList>
            <consortium name="The Broad Institute Genomics Platform"/>
            <consortium name="The Broad Institute Genome Sequencing Center for Infectious Disease"/>
            <person name="Wu L."/>
            <person name="Ma J."/>
        </authorList>
    </citation>
    <scope>NUCLEOTIDE SEQUENCE [LARGE SCALE GENOMIC DNA]</scope>
    <source>
        <strain evidence="2">CGMCC 4.7237</strain>
    </source>
</reference>
<name>A0ABV8HME7_9ACTN</name>
<organism evidence="1 2">
    <name type="scientific">Streptomyces polygonati</name>
    <dbReference type="NCBI Taxonomy" id="1617087"/>
    <lineage>
        <taxon>Bacteria</taxon>
        <taxon>Bacillati</taxon>
        <taxon>Actinomycetota</taxon>
        <taxon>Actinomycetes</taxon>
        <taxon>Kitasatosporales</taxon>
        <taxon>Streptomycetaceae</taxon>
        <taxon>Streptomyces</taxon>
    </lineage>
</organism>
<dbReference type="RefSeq" id="WP_386427801.1">
    <property type="nucleotide sequence ID" value="NZ_JBHSBB010000007.1"/>
</dbReference>
<proteinExistence type="predicted"/>
<keyword evidence="2" id="KW-1185">Reference proteome</keyword>
<evidence type="ECO:0000313" key="2">
    <source>
        <dbReference type="Proteomes" id="UP001595765"/>
    </source>
</evidence>
<dbReference type="PANTHER" id="PTHR36529:SF1">
    <property type="entry name" value="GLYCOSYLTRANSFERASE"/>
    <property type="match status" value="1"/>
</dbReference>
<dbReference type="Pfam" id="PF09837">
    <property type="entry name" value="DUF2064"/>
    <property type="match status" value="1"/>
</dbReference>
<dbReference type="InterPro" id="IPR018641">
    <property type="entry name" value="Trfase_1_rSAM/seldom-assoc"/>
</dbReference>
<sequence>MVIAKEPVPGRVKTRLTPPYSPREAAELARAALADTLAAVLAAPARRRVLVLEGAPGPWVPRGVEVVPQAGGGLDERLAAAFGQCRGPALLIGMDTPQITPELLRPALDPRGWTRRSAWFGPALDGGFWALGLAEPDPALLRGVPMSTPRTGELQRERLTAAGLTVRELPPLRDVDTARDAELVAAEAPHGRFAAALLRLAPVAAR</sequence>
<accession>A0ABV8HME7</accession>
<dbReference type="Gene3D" id="3.90.550.10">
    <property type="entry name" value="Spore Coat Polysaccharide Biosynthesis Protein SpsA, Chain A"/>
    <property type="match status" value="1"/>
</dbReference>
<gene>
    <name evidence="1" type="ORF">ACFO3J_07660</name>
</gene>
<dbReference type="InterPro" id="IPR029044">
    <property type="entry name" value="Nucleotide-diphossugar_trans"/>
</dbReference>
<dbReference type="SUPFAM" id="SSF53448">
    <property type="entry name" value="Nucleotide-diphospho-sugar transferases"/>
    <property type="match status" value="1"/>
</dbReference>
<comment type="caution">
    <text evidence="1">The sequence shown here is derived from an EMBL/GenBank/DDBJ whole genome shotgun (WGS) entry which is preliminary data.</text>
</comment>
<dbReference type="Proteomes" id="UP001595765">
    <property type="component" value="Unassembled WGS sequence"/>
</dbReference>
<protein>
    <submittedName>
        <fullName evidence="1">DUF2064 domain-containing protein</fullName>
    </submittedName>
</protein>